<reference evidence="3" key="2">
    <citation type="submission" date="2012-12" db="EMBL/GenBank/DDBJ databases">
        <title>Genomics of marine cyanopodoviruses.</title>
        <authorList>
            <person name="Huang S."/>
            <person name="Chen F."/>
        </authorList>
    </citation>
    <scope>NUCLEOTIDE SEQUENCE [LARGE SCALE GENOMIC DNA]</scope>
</reference>
<proteinExistence type="predicted"/>
<dbReference type="Proteomes" id="UP000297398">
    <property type="component" value="Segment"/>
</dbReference>
<organism evidence="1 4">
    <name type="scientific">Synechococcus phage S-CBP42</name>
    <dbReference type="NCBI Taxonomy" id="461711"/>
    <lineage>
        <taxon>Viruses</taxon>
        <taxon>Duplodnaviria</taxon>
        <taxon>Heunggongvirae</taxon>
        <taxon>Uroviricota</taxon>
        <taxon>Caudoviricetes</taxon>
        <taxon>Autographivirales</taxon>
        <taxon>Aegirvirus</taxon>
        <taxon>Aegirvirus SCBP42</taxon>
    </lineage>
</organism>
<gene>
    <name evidence="2" type="ORF">S-CBP42_0019</name>
    <name evidence="1" type="ORF">SXGG_00010</name>
</gene>
<protein>
    <submittedName>
        <fullName evidence="1">Uncharacterized protein</fullName>
    </submittedName>
</protein>
<dbReference type="Proteomes" id="UP000030042">
    <property type="component" value="Segment"/>
</dbReference>
<evidence type="ECO:0000313" key="2">
    <source>
        <dbReference type="EMBL" id="AGK86671.1"/>
    </source>
</evidence>
<evidence type="ECO:0000313" key="1">
    <source>
        <dbReference type="EMBL" id="AET72510.1"/>
    </source>
</evidence>
<evidence type="ECO:0000313" key="4">
    <source>
        <dbReference type="Proteomes" id="UP000297398"/>
    </source>
</evidence>
<dbReference type="RefSeq" id="YP_009220204.1">
    <property type="nucleotide sequence ID" value="NC_029031.1"/>
</dbReference>
<reference evidence="1 4" key="1">
    <citation type="submission" date="2010-12" db="EMBL/GenBank/DDBJ databases">
        <title>The Genome Sequence of Synechococcus phage S-CBP42.</title>
        <authorList>
            <consortium name="The Broad Institute Genome Sequencing Platform"/>
            <person name="Henn M.R."/>
            <person name="Chen F."/>
            <person name="Wang K."/>
            <person name="Levin J."/>
            <person name="Malboeuf C."/>
            <person name="Casali M."/>
            <person name="Russ C."/>
            <person name="Lennon N."/>
            <person name="Chapman S.B."/>
            <person name="Erlich R."/>
            <person name="Young S.K."/>
            <person name="Yandava C."/>
            <person name="Zeng Q."/>
            <person name="Alvarado L."/>
            <person name="Anderson S."/>
            <person name="Berlin A."/>
            <person name="Chen Z."/>
            <person name="Freedman E."/>
            <person name="Gellesch M."/>
            <person name="Goldberg J."/>
            <person name="Green L."/>
            <person name="Griggs A."/>
            <person name="Gujja S."/>
            <person name="Heilman E.R."/>
            <person name="Heiman D."/>
            <person name="Hollinger A."/>
            <person name="Howarth C."/>
            <person name="Larson L."/>
            <person name="Mehta T."/>
            <person name="Pearson M."/>
            <person name="Roberts A."/>
            <person name="Ryan E."/>
            <person name="Saif S."/>
            <person name="Shea T."/>
            <person name="Shenoy N."/>
            <person name="Sisk P."/>
            <person name="Stolte C."/>
            <person name="Sykes S."/>
            <person name="White J."/>
            <person name="Haas B."/>
            <person name="Nusbaum C."/>
            <person name="Birren B."/>
        </authorList>
    </citation>
    <scope>NUCLEOTIDE SEQUENCE [LARGE SCALE GENOMIC DNA]</scope>
</reference>
<dbReference type="KEGG" id="vg:26646376"/>
<sequence length="128" mass="14095">MCNYPEQLQYYTRPSVASHSTDPKIRDTKVNGNEVVKAAGAVSGDINVNDLLHLIGQKLYGTALSSVRCAPRVRPFDTSFGNVVVYANAVDLAVDVTVNGAILELRKKWDEYRKVDTRRIGLATSVLK</sequence>
<accession>G8EYD0</accession>
<name>G8EYD0_9CAUD</name>
<dbReference type="EMBL" id="JF974300">
    <property type="protein sequence ID" value="AET72510.1"/>
    <property type="molecule type" value="Genomic_DNA"/>
</dbReference>
<dbReference type="EMBL" id="KC310805">
    <property type="protein sequence ID" value="AGK86671.1"/>
    <property type="molecule type" value="Genomic_DNA"/>
</dbReference>
<evidence type="ECO:0000313" key="3">
    <source>
        <dbReference type="Proteomes" id="UP000030042"/>
    </source>
</evidence>
<reference evidence="2 3" key="3">
    <citation type="journal article" date="2015" name="PLoS ONE">
        <title>Comparative Genomic and Phylogenomic Analyses Reveal a Conserved Core Genome Shared by Estuarine and Oceanic Cyanopodoviruses.</title>
        <authorList>
            <person name="Huang S."/>
            <person name="Zhang S."/>
            <person name="Jiao N."/>
            <person name="Chen F."/>
        </authorList>
    </citation>
    <scope>NUCLEOTIDE SEQUENCE [LARGE SCALE GENOMIC DNA]</scope>
</reference>
<keyword evidence="3" id="KW-1185">Reference proteome</keyword>
<dbReference type="GeneID" id="26646376"/>